<dbReference type="RefSeq" id="WP_065525753.1">
    <property type="nucleotide sequence ID" value="NZ_CP016543.2"/>
</dbReference>
<dbReference type="Pfam" id="PF11181">
    <property type="entry name" value="YflT"/>
    <property type="match status" value="1"/>
</dbReference>
<keyword evidence="4" id="KW-1185">Reference proteome</keyword>
<feature type="domain" description="General stress protein 17M-like" evidence="2">
    <location>
        <begin position="11"/>
        <end position="98"/>
    </location>
</feature>
<feature type="region of interest" description="Disordered" evidence="1">
    <location>
        <begin position="112"/>
        <end position="272"/>
    </location>
</feature>
<feature type="compositionally biased region" description="Low complexity" evidence="1">
    <location>
        <begin position="129"/>
        <end position="139"/>
    </location>
</feature>
<evidence type="ECO:0000313" key="3">
    <source>
        <dbReference type="EMBL" id="ANU22650.1"/>
    </source>
</evidence>
<gene>
    <name evidence="3" type="ORF">BCM40_04445</name>
</gene>
<proteinExistence type="predicted"/>
<feature type="compositionally biased region" description="Basic and acidic residues" evidence="1">
    <location>
        <begin position="249"/>
        <end position="262"/>
    </location>
</feature>
<dbReference type="STRING" id="414778.BCM40_04445"/>
<sequence length="272" mass="30962">MKSGNHEFEIVYSKSEMEEMLQTFKAKGYQQKDIHVLANDKEIVESAGNAGVYADQANSFSNRFKSFLTGKDIVRRELDRFNLSKDRTDEYERKIEKGGVLLYTDGDAATSEDEHFSSLDDTYSPAYLESETPESSSSSQRTQEHHDPDEIYAREVSREDQHARAAQNNRYQDSRLKGDEIHPTGGLKKEEATIEKKEMDHEPGLQDGDNVGDVNRRQGESSPGVDPNLGPAPFDRNHKEIENEQEGYSSDHREIERKKDSDNTTPPTPRLF</sequence>
<reference evidence="3" key="1">
    <citation type="submission" date="2016-10" db="EMBL/GenBank/DDBJ databases">
        <authorList>
            <person name="See-Too W.S."/>
        </authorList>
    </citation>
    <scope>NUCLEOTIDE SEQUENCE</scope>
    <source>
        <strain evidence="3">DSM 22276</strain>
    </source>
</reference>
<dbReference type="EMBL" id="CP016543">
    <property type="protein sequence ID" value="ANU22650.1"/>
    <property type="molecule type" value="Genomic_DNA"/>
</dbReference>
<dbReference type="OrthoDB" id="2678178at2"/>
<protein>
    <recommendedName>
        <fullName evidence="2">General stress protein 17M-like domain-containing protein</fullName>
    </recommendedName>
</protein>
<organism evidence="3 4">
    <name type="scientific">Planococcus donghaensis</name>
    <dbReference type="NCBI Taxonomy" id="414778"/>
    <lineage>
        <taxon>Bacteria</taxon>
        <taxon>Bacillati</taxon>
        <taxon>Bacillota</taxon>
        <taxon>Bacilli</taxon>
        <taxon>Bacillales</taxon>
        <taxon>Caryophanaceae</taxon>
        <taxon>Planococcus</taxon>
    </lineage>
</organism>
<evidence type="ECO:0000313" key="4">
    <source>
        <dbReference type="Proteomes" id="UP000092495"/>
    </source>
</evidence>
<feature type="compositionally biased region" description="Basic and acidic residues" evidence="1">
    <location>
        <begin position="142"/>
        <end position="163"/>
    </location>
</feature>
<accession>A0A1C7EFL7</accession>
<feature type="compositionally biased region" description="Basic and acidic residues" evidence="1">
    <location>
        <begin position="172"/>
        <end position="204"/>
    </location>
</feature>
<name>A0A1C7EFL7_9BACL</name>
<dbReference type="Proteomes" id="UP000092495">
    <property type="component" value="Chromosome"/>
</dbReference>
<dbReference type="AlphaFoldDB" id="A0A1C7EFL7"/>
<evidence type="ECO:0000256" key="1">
    <source>
        <dbReference type="SAM" id="MobiDB-lite"/>
    </source>
</evidence>
<dbReference type="KEGG" id="pdg:BCM40_04445"/>
<evidence type="ECO:0000259" key="2">
    <source>
        <dbReference type="Pfam" id="PF11181"/>
    </source>
</evidence>
<dbReference type="InterPro" id="IPR025889">
    <property type="entry name" value="GSP17M-like_dom"/>
</dbReference>